<evidence type="ECO:0000313" key="6">
    <source>
        <dbReference type="EMBL" id="CAB4886740.1"/>
    </source>
</evidence>
<dbReference type="EMBL" id="CAFBLZ010000071">
    <property type="protein sequence ID" value="CAB4886740.1"/>
    <property type="molecule type" value="Genomic_DNA"/>
</dbReference>
<protein>
    <submittedName>
        <fullName evidence="6">Unannotated protein</fullName>
    </submittedName>
</protein>
<dbReference type="HAMAP" id="MF_00227">
    <property type="entry name" value="RNase_P"/>
    <property type="match status" value="1"/>
</dbReference>
<keyword evidence="3" id="KW-0255">Endonuclease</keyword>
<keyword evidence="5" id="KW-0694">RNA-binding</keyword>
<keyword evidence="2" id="KW-0540">Nuclease</keyword>
<dbReference type="InterPro" id="IPR000100">
    <property type="entry name" value="RNase_P"/>
</dbReference>
<keyword evidence="4" id="KW-0378">Hydrolase</keyword>
<evidence type="ECO:0000256" key="1">
    <source>
        <dbReference type="ARBA" id="ARBA00022694"/>
    </source>
</evidence>
<dbReference type="PANTHER" id="PTHR33992">
    <property type="entry name" value="RIBONUCLEASE P PROTEIN COMPONENT"/>
    <property type="match status" value="1"/>
</dbReference>
<dbReference type="GO" id="GO:0000049">
    <property type="term" value="F:tRNA binding"/>
    <property type="evidence" value="ECO:0007669"/>
    <property type="project" value="InterPro"/>
</dbReference>
<dbReference type="GO" id="GO:0042781">
    <property type="term" value="F:3'-tRNA processing endoribonuclease activity"/>
    <property type="evidence" value="ECO:0007669"/>
    <property type="project" value="TreeGrafter"/>
</dbReference>
<reference evidence="6" key="1">
    <citation type="submission" date="2020-05" db="EMBL/GenBank/DDBJ databases">
        <authorList>
            <person name="Chiriac C."/>
            <person name="Salcher M."/>
            <person name="Ghai R."/>
            <person name="Kavagutti S V."/>
        </authorList>
    </citation>
    <scope>NUCLEOTIDE SEQUENCE</scope>
</reference>
<dbReference type="GO" id="GO:0030677">
    <property type="term" value="C:ribonuclease P complex"/>
    <property type="evidence" value="ECO:0007669"/>
    <property type="project" value="TreeGrafter"/>
</dbReference>
<gene>
    <name evidence="6" type="ORF">UFOPK3482_00857</name>
</gene>
<evidence type="ECO:0000256" key="2">
    <source>
        <dbReference type="ARBA" id="ARBA00022722"/>
    </source>
</evidence>
<dbReference type="SUPFAM" id="SSF54211">
    <property type="entry name" value="Ribosomal protein S5 domain 2-like"/>
    <property type="match status" value="1"/>
</dbReference>
<evidence type="ECO:0000256" key="5">
    <source>
        <dbReference type="ARBA" id="ARBA00022884"/>
    </source>
</evidence>
<dbReference type="InterPro" id="IPR020568">
    <property type="entry name" value="Ribosomal_Su5_D2-typ_SF"/>
</dbReference>
<accession>A0A6J7F0N2</accession>
<dbReference type="PANTHER" id="PTHR33992:SF1">
    <property type="entry name" value="RIBONUCLEASE P PROTEIN COMPONENT"/>
    <property type="match status" value="1"/>
</dbReference>
<dbReference type="AlphaFoldDB" id="A0A6J7F0N2"/>
<organism evidence="6">
    <name type="scientific">freshwater metagenome</name>
    <dbReference type="NCBI Taxonomy" id="449393"/>
    <lineage>
        <taxon>unclassified sequences</taxon>
        <taxon>metagenomes</taxon>
        <taxon>ecological metagenomes</taxon>
    </lineage>
</organism>
<dbReference type="InterPro" id="IPR014721">
    <property type="entry name" value="Ribsml_uS5_D2-typ_fold_subgr"/>
</dbReference>
<proteinExistence type="inferred from homology"/>
<dbReference type="NCBIfam" id="TIGR00188">
    <property type="entry name" value="rnpA"/>
    <property type="match status" value="1"/>
</dbReference>
<dbReference type="Pfam" id="PF00825">
    <property type="entry name" value="Ribonuclease_P"/>
    <property type="match status" value="1"/>
</dbReference>
<evidence type="ECO:0000256" key="3">
    <source>
        <dbReference type="ARBA" id="ARBA00022759"/>
    </source>
</evidence>
<dbReference type="GO" id="GO:0004526">
    <property type="term" value="F:ribonuclease P activity"/>
    <property type="evidence" value="ECO:0007669"/>
    <property type="project" value="InterPro"/>
</dbReference>
<evidence type="ECO:0000256" key="4">
    <source>
        <dbReference type="ARBA" id="ARBA00022801"/>
    </source>
</evidence>
<name>A0A6J7F0N2_9ZZZZ</name>
<keyword evidence="1" id="KW-0819">tRNA processing</keyword>
<sequence>MLPASARLTSAQDFARTTKSGIRVTSQNFVGYLYIQSASKESPRAGLIIGKSVGGSVRRHRVSRQIRHTLAPELANFPTGSLIVIRGLKPDNKLDVTAEIKEISTKLVTKALKRMAEQG</sequence>
<dbReference type="Gene3D" id="3.30.230.10">
    <property type="match status" value="1"/>
</dbReference>